<dbReference type="Pfam" id="PF04773">
    <property type="entry name" value="FecR"/>
    <property type="match status" value="1"/>
</dbReference>
<evidence type="ECO:0000256" key="1">
    <source>
        <dbReference type="SAM" id="MobiDB-lite"/>
    </source>
</evidence>
<evidence type="ECO:0000313" key="4">
    <source>
        <dbReference type="Proteomes" id="UP000006860"/>
    </source>
</evidence>
<dbReference type="Gene3D" id="2.60.120.1440">
    <property type="match status" value="1"/>
</dbReference>
<dbReference type="InterPro" id="IPR006860">
    <property type="entry name" value="FecR"/>
</dbReference>
<organism evidence="3 4">
    <name type="scientific">Rubinisphaera brasiliensis (strain ATCC 49424 / DSM 5305 / JCM 21570 / IAM 15109 / NBRC 103401 / IFAM 1448)</name>
    <name type="common">Planctomyces brasiliensis</name>
    <dbReference type="NCBI Taxonomy" id="756272"/>
    <lineage>
        <taxon>Bacteria</taxon>
        <taxon>Pseudomonadati</taxon>
        <taxon>Planctomycetota</taxon>
        <taxon>Planctomycetia</taxon>
        <taxon>Planctomycetales</taxon>
        <taxon>Planctomycetaceae</taxon>
        <taxon>Rubinisphaera</taxon>
    </lineage>
</organism>
<reference evidence="4" key="1">
    <citation type="submission" date="2011-02" db="EMBL/GenBank/DDBJ databases">
        <title>The complete genome of Planctomyces brasiliensis DSM 5305.</title>
        <authorList>
            <person name="Lucas S."/>
            <person name="Copeland A."/>
            <person name="Lapidus A."/>
            <person name="Bruce D."/>
            <person name="Goodwin L."/>
            <person name="Pitluck S."/>
            <person name="Kyrpides N."/>
            <person name="Mavromatis K."/>
            <person name="Pagani I."/>
            <person name="Ivanova N."/>
            <person name="Ovchinnikova G."/>
            <person name="Lu M."/>
            <person name="Detter J.C."/>
            <person name="Han C."/>
            <person name="Land M."/>
            <person name="Hauser L."/>
            <person name="Markowitz V."/>
            <person name="Cheng J.-F."/>
            <person name="Hugenholtz P."/>
            <person name="Woyke T."/>
            <person name="Wu D."/>
            <person name="Tindall B."/>
            <person name="Pomrenke H.G."/>
            <person name="Brambilla E."/>
            <person name="Klenk H.-P."/>
            <person name="Eisen J.A."/>
        </authorList>
    </citation>
    <scope>NUCLEOTIDE SEQUENCE [LARGE SCALE GENOMIC DNA]</scope>
    <source>
        <strain evidence="4">ATCC 49424 / DSM 5305 / JCM 21570 / NBRC 103401 / IFAM 1448</strain>
    </source>
</reference>
<dbReference type="KEGG" id="pbs:Plabr_4237"/>
<feature type="domain" description="FecR protein" evidence="2">
    <location>
        <begin position="191"/>
        <end position="269"/>
    </location>
</feature>
<evidence type="ECO:0000259" key="2">
    <source>
        <dbReference type="Pfam" id="PF04773"/>
    </source>
</evidence>
<name>F0SIW1_RUBBR</name>
<proteinExistence type="predicted"/>
<dbReference type="STRING" id="756272.Plabr_4237"/>
<sequence length="589" mass="64492">MNESVPDKQPEMSEQQFLELLMQFQDGTLSEEGVAELSEVIRRDPAKRRLFQQTQLRTAAIQDLFRMDAFAASSILESSSESAQTTATRSKTAVAQDKPRKTYLLAAVSAALLLTVGYLGWQNAQNVGHQPPQEHANRPAEEPSTPAVAEIHPQVVLEEEDQARFFGVTGMETGKSFVLEQDYLLQSGMVKLKFPTGATAIIEAPSIFRIANCDRLILNSGGCSVHAPPGAEGFEVLTPLTKVVDRGTRFYVKVQDNSETEVHVIEGAADLYPVEPEETEAVANIPSSAPQSHPLHLTNGQAVQVGGFVQGKLGQETDFDARRYRGSLPDRLVAYEATSTDRGTVKDLTNVSVQRQGKLHTYPAAELIPMEVVSFRGAAVAENNGNLCGGKQKPARPADWLEDLDLQTGLINFGGQGKPLPELPLVDGDRLDVENAPPGLGIRFRSPVINQAGPDVVLFEIQSFVNEPQGDRFHVYPVSDRPDLHPLTVTHFDLTLNSTSLRRVSPVWSHRYAEPIRRLEELHERDAPVVVDVGHMHFHVIGVGIDLSDLGYAEGDSVSELFFQHASPDENVKTDPVYIGGLPPLTDVN</sequence>
<feature type="region of interest" description="Disordered" evidence="1">
    <location>
        <begin position="127"/>
        <end position="146"/>
    </location>
</feature>
<dbReference type="PANTHER" id="PTHR30273:SF2">
    <property type="entry name" value="PROTEIN FECR"/>
    <property type="match status" value="1"/>
</dbReference>
<dbReference type="GO" id="GO:0016989">
    <property type="term" value="F:sigma factor antagonist activity"/>
    <property type="evidence" value="ECO:0007669"/>
    <property type="project" value="TreeGrafter"/>
</dbReference>
<dbReference type="AlphaFoldDB" id="F0SIW1"/>
<keyword evidence="4" id="KW-1185">Reference proteome</keyword>
<dbReference type="PANTHER" id="PTHR30273">
    <property type="entry name" value="PERIPLASMIC SIGNAL SENSOR AND SIGMA FACTOR ACTIVATOR FECR-RELATED"/>
    <property type="match status" value="1"/>
</dbReference>
<dbReference type="Proteomes" id="UP000006860">
    <property type="component" value="Chromosome"/>
</dbReference>
<gene>
    <name evidence="3" type="ordered locus">Plabr_4237</name>
</gene>
<dbReference type="RefSeq" id="WP_013630515.1">
    <property type="nucleotide sequence ID" value="NC_015174.1"/>
</dbReference>
<dbReference type="EMBL" id="CP002546">
    <property type="protein sequence ID" value="ADY61810.1"/>
    <property type="molecule type" value="Genomic_DNA"/>
</dbReference>
<protein>
    <submittedName>
        <fullName evidence="3">FecR protein</fullName>
    </submittedName>
</protein>
<dbReference type="eggNOG" id="COG3712">
    <property type="taxonomic scope" value="Bacteria"/>
</dbReference>
<dbReference type="InterPro" id="IPR012373">
    <property type="entry name" value="Ferrdict_sens_TM"/>
</dbReference>
<dbReference type="HOGENOM" id="CLU_519419_0_0_0"/>
<accession>F0SIW1</accession>
<dbReference type="OrthoDB" id="226716at2"/>
<evidence type="ECO:0000313" key="3">
    <source>
        <dbReference type="EMBL" id="ADY61810.1"/>
    </source>
</evidence>